<dbReference type="PATRIC" id="fig|1053226.3.peg.4947"/>
<dbReference type="RefSeq" id="WP_002166608.1">
    <property type="nucleotide sequence ID" value="NZ_JH792312.1"/>
</dbReference>
<name>J8EA50_BACCE</name>
<sequence>MRISQVRVENYRNLKSVNIKLNRLVIFIGENNSGKSNLLKAITLPFLNDEIGSLSKNLGWQDISNLAKERYFKFIQENLDGIKNGELELENFIEVLPVVKVEVTFEPEDADEYYVHKWINSIDGESPHYAIRYQFYVENPKDLLTHVSKILSDTDEIENIKMNLLPIEMFKYSICVPSTEEQVAFNELANFKYNALAAERDEFSNKNTQLGSKALVNLLHNKLSEEQKVQVEQSYESFFANLKQISNLDSVFNWQEQSELENAKDFFEKITLLPNMPSMNSLLNNVRLGFGEEYLNTQGLGYRNLVYLLVMMNSLKINSDIALNILTIEEPEAHLCISNERLLASFINSIVSSSNQTQLFISTHSSEFLNKLELKNVTVVSEGSAFSLESEMKEEQLNYLAKKPNLDFLKFLFSRRCILVEGPTEEMLIKSYLSSQTHLLNEIEVISLHKGFTNMLDIWLRVNQNSSYRIGIIRDFDDQPRAQQNHEVYNNYDNIYVTTTTEYTLEPEFVKTGKNFEKLKSYFVANHNWSDITTPESLSDKWRKAKTNTMLKFCQDFGKGDLEEIELPQHINKVLKFLQSGIKE</sequence>
<dbReference type="SUPFAM" id="SSF52540">
    <property type="entry name" value="P-loop containing nucleoside triphosphate hydrolases"/>
    <property type="match status" value="1"/>
</dbReference>
<dbReference type="InterPro" id="IPR051396">
    <property type="entry name" value="Bact_Antivir_Def_Nuclease"/>
</dbReference>
<dbReference type="Gene3D" id="3.40.50.300">
    <property type="entry name" value="P-loop containing nucleotide triphosphate hydrolases"/>
    <property type="match status" value="1"/>
</dbReference>
<dbReference type="HOGENOM" id="CLU_035131_0_0_9"/>
<dbReference type="Pfam" id="PF20469">
    <property type="entry name" value="OLD-like_TOPRIM"/>
    <property type="match status" value="1"/>
</dbReference>
<accession>J8EA50</accession>
<dbReference type="Pfam" id="PF13175">
    <property type="entry name" value="AAA_15"/>
    <property type="match status" value="1"/>
</dbReference>
<feature type="domain" description="Endonuclease GajA/Old nuclease/RecF-like AAA" evidence="1">
    <location>
        <begin position="1"/>
        <end position="368"/>
    </location>
</feature>
<protein>
    <submittedName>
        <fullName evidence="3">Uncharacterized protein</fullName>
    </submittedName>
</protein>
<dbReference type="InterPro" id="IPR041685">
    <property type="entry name" value="AAA_GajA/Old/RecF-like"/>
</dbReference>
<dbReference type="EMBL" id="AHEU01000038">
    <property type="protein sequence ID" value="EJR27819.1"/>
    <property type="molecule type" value="Genomic_DNA"/>
</dbReference>
<evidence type="ECO:0000259" key="2">
    <source>
        <dbReference type="Pfam" id="PF20469"/>
    </source>
</evidence>
<dbReference type="AlphaFoldDB" id="J8EA50"/>
<proteinExistence type="predicted"/>
<dbReference type="PANTHER" id="PTHR43581:SF4">
    <property type="entry name" value="ATP_GTP PHOSPHATASE"/>
    <property type="match status" value="1"/>
</dbReference>
<dbReference type="InterPro" id="IPR034139">
    <property type="entry name" value="TOPRIM_OLD"/>
</dbReference>
<evidence type="ECO:0000313" key="3">
    <source>
        <dbReference type="EMBL" id="EJR27819.1"/>
    </source>
</evidence>
<dbReference type="PANTHER" id="PTHR43581">
    <property type="entry name" value="ATP/GTP PHOSPHATASE"/>
    <property type="match status" value="1"/>
</dbReference>
<feature type="domain" description="OLD protein-like TOPRIM" evidence="2">
    <location>
        <begin position="412"/>
        <end position="448"/>
    </location>
</feature>
<evidence type="ECO:0000259" key="1">
    <source>
        <dbReference type="Pfam" id="PF13175"/>
    </source>
</evidence>
<dbReference type="InterPro" id="IPR027417">
    <property type="entry name" value="P-loop_NTPase"/>
</dbReference>
<reference evidence="3 4" key="1">
    <citation type="submission" date="2012-04" db="EMBL/GenBank/DDBJ databases">
        <title>The Genome Sequence of Bacillus cereus VD048.</title>
        <authorList>
            <consortium name="The Broad Institute Genome Sequencing Platform"/>
            <consortium name="The Broad Institute Genome Sequencing Center for Infectious Disease"/>
            <person name="Feldgarden M."/>
            <person name="Van der Auwera G.A."/>
            <person name="Mahillon J."/>
            <person name="Duprez V."/>
            <person name="Timmery S."/>
            <person name="Mattelet C."/>
            <person name="Dierick K."/>
            <person name="Sun M."/>
            <person name="Yu Z."/>
            <person name="Zhu L."/>
            <person name="Hu X."/>
            <person name="Shank E.B."/>
            <person name="Swiecicka I."/>
            <person name="Hansen B.M."/>
            <person name="Andrup L."/>
            <person name="Young S.K."/>
            <person name="Zeng Q."/>
            <person name="Gargeya S."/>
            <person name="Fitzgerald M."/>
            <person name="Haas B."/>
            <person name="Abouelleil A."/>
            <person name="Alvarado L."/>
            <person name="Arachchi H.M."/>
            <person name="Berlin A."/>
            <person name="Chapman S.B."/>
            <person name="Goldberg J."/>
            <person name="Griggs A."/>
            <person name="Gujja S."/>
            <person name="Hansen M."/>
            <person name="Howarth C."/>
            <person name="Imamovic A."/>
            <person name="Larimer J."/>
            <person name="McCowen C."/>
            <person name="Montmayeur A."/>
            <person name="Murphy C."/>
            <person name="Neiman D."/>
            <person name="Pearson M."/>
            <person name="Priest M."/>
            <person name="Roberts A."/>
            <person name="Saif S."/>
            <person name="Shea T."/>
            <person name="Sisk P."/>
            <person name="Sykes S."/>
            <person name="Wortman J."/>
            <person name="Nusbaum C."/>
            <person name="Birren B."/>
        </authorList>
    </citation>
    <scope>NUCLEOTIDE SEQUENCE [LARGE SCALE GENOMIC DNA]</scope>
    <source>
        <strain evidence="3 4">VD048</strain>
    </source>
</reference>
<organism evidence="3 4">
    <name type="scientific">Bacillus cereus VD048</name>
    <dbReference type="NCBI Taxonomy" id="1053226"/>
    <lineage>
        <taxon>Bacteria</taxon>
        <taxon>Bacillati</taxon>
        <taxon>Bacillota</taxon>
        <taxon>Bacilli</taxon>
        <taxon>Bacillales</taxon>
        <taxon>Bacillaceae</taxon>
        <taxon>Bacillus</taxon>
        <taxon>Bacillus cereus group</taxon>
    </lineage>
</organism>
<dbReference type="Proteomes" id="UP000006960">
    <property type="component" value="Unassembled WGS sequence"/>
</dbReference>
<gene>
    <name evidence="3" type="ORF">IIG_04846</name>
</gene>
<comment type="caution">
    <text evidence="3">The sequence shown here is derived from an EMBL/GenBank/DDBJ whole genome shotgun (WGS) entry which is preliminary data.</text>
</comment>
<evidence type="ECO:0000313" key="4">
    <source>
        <dbReference type="Proteomes" id="UP000006960"/>
    </source>
</evidence>